<keyword evidence="3 5" id="KW-1133">Transmembrane helix</keyword>
<evidence type="ECO:0000256" key="4">
    <source>
        <dbReference type="ARBA" id="ARBA00023136"/>
    </source>
</evidence>
<organism evidence="6 7">
    <name type="scientific">Rhodomicrobium udaipurense</name>
    <dbReference type="NCBI Taxonomy" id="1202716"/>
    <lineage>
        <taxon>Bacteria</taxon>
        <taxon>Pseudomonadati</taxon>
        <taxon>Pseudomonadota</taxon>
        <taxon>Alphaproteobacteria</taxon>
        <taxon>Hyphomicrobiales</taxon>
        <taxon>Hyphomicrobiaceae</taxon>
        <taxon>Rhodomicrobium</taxon>
    </lineage>
</organism>
<feature type="transmembrane region" description="Helical" evidence="5">
    <location>
        <begin position="7"/>
        <end position="28"/>
    </location>
</feature>
<reference evidence="6 7" key="1">
    <citation type="submission" date="2020-12" db="EMBL/GenBank/DDBJ databases">
        <title>Revised draft genomes of Rhodomicrobium vannielii ATCC 17100 and Rhodomicrobium udaipurense JA643.</title>
        <authorList>
            <person name="Conners E.M."/>
            <person name="Davenport E.J."/>
            <person name="Bose A."/>
        </authorList>
    </citation>
    <scope>NUCLEOTIDE SEQUENCE [LARGE SCALE GENOMIC DNA]</scope>
    <source>
        <strain evidence="6 7">JA643</strain>
    </source>
</reference>
<gene>
    <name evidence="6" type="ORF">JDN41_14220</name>
</gene>
<dbReference type="RefSeq" id="WP_052037285.1">
    <property type="nucleotide sequence ID" value="NZ_JAEMUK010000080.1"/>
</dbReference>
<evidence type="ECO:0000313" key="7">
    <source>
        <dbReference type="Proteomes" id="UP000623250"/>
    </source>
</evidence>
<keyword evidence="6" id="KW-0808">Transferase</keyword>
<comment type="subcellular location">
    <subcellularLocation>
        <location evidence="1">Endomembrane system</location>
        <topology evidence="1">Multi-pass membrane protein</topology>
    </subcellularLocation>
</comment>
<dbReference type="Gene3D" id="1.20.120.1630">
    <property type="match status" value="1"/>
</dbReference>
<keyword evidence="2 5" id="KW-0812">Transmembrane</keyword>
<sequence>MPSYLMYIFDVAAASLVTLNALLLVTIFSRRFKLWPTPAERSWQHYTFWPLFRGGLGLTLLFSILTVGWPEGGPDTWRFLAGMICVVIGFGFTIYGYFDLGIENTYGADEGLVTGGLYRFSRNPQYVASILGFFGTGLANGSAQSAVLCGMAILVYVVLPYTEEPWLERAYGDVYADYKQRTPRFLFL</sequence>
<comment type="caution">
    <text evidence="6">The sequence shown here is derived from an EMBL/GenBank/DDBJ whole genome shotgun (WGS) entry which is preliminary data.</text>
</comment>
<keyword evidence="7" id="KW-1185">Reference proteome</keyword>
<dbReference type="Proteomes" id="UP000623250">
    <property type="component" value="Unassembled WGS sequence"/>
</dbReference>
<keyword evidence="4 5" id="KW-0472">Membrane</keyword>
<evidence type="ECO:0000256" key="5">
    <source>
        <dbReference type="SAM" id="Phobius"/>
    </source>
</evidence>
<accession>A0A8I1KKW9</accession>
<dbReference type="EMBL" id="JAEMUK010000080">
    <property type="protein sequence ID" value="MBJ7544706.1"/>
    <property type="molecule type" value="Genomic_DNA"/>
</dbReference>
<evidence type="ECO:0000313" key="6">
    <source>
        <dbReference type="EMBL" id="MBJ7544706.1"/>
    </source>
</evidence>
<proteinExistence type="predicted"/>
<feature type="transmembrane region" description="Helical" evidence="5">
    <location>
        <begin position="48"/>
        <end position="67"/>
    </location>
</feature>
<dbReference type="AlphaFoldDB" id="A0A8I1KKW9"/>
<feature type="transmembrane region" description="Helical" evidence="5">
    <location>
        <begin position="79"/>
        <end position="98"/>
    </location>
</feature>
<protein>
    <submittedName>
        <fullName evidence="6">Phosphatidylethanolamine N-methyltransferase family protein</fullName>
    </submittedName>
</protein>
<dbReference type="GO" id="GO:0008168">
    <property type="term" value="F:methyltransferase activity"/>
    <property type="evidence" value="ECO:0007669"/>
    <property type="project" value="UniProtKB-KW"/>
</dbReference>
<evidence type="ECO:0000256" key="1">
    <source>
        <dbReference type="ARBA" id="ARBA00004127"/>
    </source>
</evidence>
<keyword evidence="6" id="KW-0489">Methyltransferase</keyword>
<dbReference type="InterPro" id="IPR007318">
    <property type="entry name" value="Phopholipid_MeTrfase"/>
</dbReference>
<dbReference type="Pfam" id="PF04191">
    <property type="entry name" value="PEMT"/>
    <property type="match status" value="1"/>
</dbReference>
<evidence type="ECO:0000256" key="2">
    <source>
        <dbReference type="ARBA" id="ARBA00022692"/>
    </source>
</evidence>
<dbReference type="GO" id="GO:0032259">
    <property type="term" value="P:methylation"/>
    <property type="evidence" value="ECO:0007669"/>
    <property type="project" value="UniProtKB-KW"/>
</dbReference>
<evidence type="ECO:0000256" key="3">
    <source>
        <dbReference type="ARBA" id="ARBA00022989"/>
    </source>
</evidence>
<name>A0A8I1KKW9_9HYPH</name>
<dbReference type="GO" id="GO:0012505">
    <property type="term" value="C:endomembrane system"/>
    <property type="evidence" value="ECO:0007669"/>
    <property type="project" value="UniProtKB-SubCell"/>
</dbReference>